<comment type="similarity">
    <text evidence="1 3">Belongs to the short-chain dehydrogenases/reductases (SDR) family.</text>
</comment>
<dbReference type="InterPro" id="IPR002347">
    <property type="entry name" value="SDR_fam"/>
</dbReference>
<dbReference type="SUPFAM" id="SSF51735">
    <property type="entry name" value="NAD(P)-binding Rossmann-fold domains"/>
    <property type="match status" value="1"/>
</dbReference>
<evidence type="ECO:0000256" key="3">
    <source>
        <dbReference type="RuleBase" id="RU000363"/>
    </source>
</evidence>
<gene>
    <name evidence="4" type="ORF">CKO31_11105</name>
</gene>
<dbReference type="Proteomes" id="UP000748752">
    <property type="component" value="Unassembled WGS sequence"/>
</dbReference>
<evidence type="ECO:0000313" key="4">
    <source>
        <dbReference type="EMBL" id="MBK1631276.1"/>
    </source>
</evidence>
<dbReference type="PRINTS" id="PR00080">
    <property type="entry name" value="SDRFAMILY"/>
</dbReference>
<comment type="caution">
    <text evidence="4">The sequence shown here is derived from an EMBL/GenBank/DDBJ whole genome shotgun (WGS) entry which is preliminary data.</text>
</comment>
<evidence type="ECO:0000256" key="2">
    <source>
        <dbReference type="ARBA" id="ARBA00023002"/>
    </source>
</evidence>
<dbReference type="PANTHER" id="PTHR42760">
    <property type="entry name" value="SHORT-CHAIN DEHYDROGENASES/REDUCTASES FAMILY MEMBER"/>
    <property type="match status" value="1"/>
</dbReference>
<dbReference type="Pfam" id="PF00106">
    <property type="entry name" value="adh_short"/>
    <property type="match status" value="1"/>
</dbReference>
<evidence type="ECO:0008006" key="6">
    <source>
        <dbReference type="Google" id="ProtNLM"/>
    </source>
</evidence>
<protein>
    <recommendedName>
        <fullName evidence="6">SDR family oxidoreductase</fullName>
    </recommendedName>
</protein>
<evidence type="ECO:0000256" key="1">
    <source>
        <dbReference type="ARBA" id="ARBA00006484"/>
    </source>
</evidence>
<name>A0ABS1CH84_9GAMM</name>
<keyword evidence="2" id="KW-0560">Oxidoreductase</keyword>
<dbReference type="InterPro" id="IPR036291">
    <property type="entry name" value="NAD(P)-bd_dom_sf"/>
</dbReference>
<reference evidence="4 5" key="1">
    <citation type="journal article" date="2020" name="Microorganisms">
        <title>Osmotic Adaptation and Compatible Solute Biosynthesis of Phototrophic Bacteria as Revealed from Genome Analyses.</title>
        <authorList>
            <person name="Imhoff J.F."/>
            <person name="Rahn T."/>
            <person name="Kunzel S."/>
            <person name="Keller A."/>
            <person name="Neulinger S.C."/>
        </authorList>
    </citation>
    <scope>NUCLEOTIDE SEQUENCE [LARGE SCALE GENOMIC DNA]</scope>
    <source>
        <strain evidence="4 5">DSM 6210</strain>
    </source>
</reference>
<dbReference type="EMBL" id="NRRV01000023">
    <property type="protein sequence ID" value="MBK1631276.1"/>
    <property type="molecule type" value="Genomic_DNA"/>
</dbReference>
<dbReference type="PRINTS" id="PR00081">
    <property type="entry name" value="GDHRDH"/>
</dbReference>
<organism evidence="4 5">
    <name type="scientific">Thiohalocapsa halophila</name>
    <dbReference type="NCBI Taxonomy" id="69359"/>
    <lineage>
        <taxon>Bacteria</taxon>
        <taxon>Pseudomonadati</taxon>
        <taxon>Pseudomonadota</taxon>
        <taxon>Gammaproteobacteria</taxon>
        <taxon>Chromatiales</taxon>
        <taxon>Chromatiaceae</taxon>
        <taxon>Thiohalocapsa</taxon>
    </lineage>
</organism>
<sequence>MVDGCAWRRPSVGSYPCQAAGQRSLQTGPVLGTLVMLALPAAGEGGGLPTATAPLRCQAARSLAHHGVPPGCPRQSRRWCRAAGGGAGGDGCGPLAHPRAAGQCPRVSVLHRHTAIDPWEVTMDLTDKVAVITGASRGLGAGLAGRFLERGLRVAACARHRPQLAGDEAKLLTQAADVTDAEAMEQLCAAAVSRFGRVDLWINNAGLLAPIGPLRENDPAQFALHIQVNVTGVFNGSRAFTRHVYERGGAGVLLNISSGAARNAYAGWSAYCAGKAAVERMSEAIALEEADSGVRVHAVAPGIIDTDMQSLIRSCTPEQFPRVQKFLDLKAKDAFSSPGFVADRMLELAFDPAAADTPVLTTLPLEHG</sequence>
<dbReference type="PROSITE" id="PS00061">
    <property type="entry name" value="ADH_SHORT"/>
    <property type="match status" value="1"/>
</dbReference>
<keyword evidence="5" id="KW-1185">Reference proteome</keyword>
<dbReference type="InterPro" id="IPR020904">
    <property type="entry name" value="Sc_DH/Rdtase_CS"/>
</dbReference>
<accession>A0ABS1CH84</accession>
<proteinExistence type="inferred from homology"/>
<dbReference type="PANTHER" id="PTHR42760:SF133">
    <property type="entry name" value="3-OXOACYL-[ACYL-CARRIER-PROTEIN] REDUCTASE"/>
    <property type="match status" value="1"/>
</dbReference>
<dbReference type="Gene3D" id="3.40.50.720">
    <property type="entry name" value="NAD(P)-binding Rossmann-like Domain"/>
    <property type="match status" value="1"/>
</dbReference>
<evidence type="ECO:0000313" key="5">
    <source>
        <dbReference type="Proteomes" id="UP000748752"/>
    </source>
</evidence>